<keyword evidence="3" id="KW-1185">Reference proteome</keyword>
<dbReference type="KEGG" id="lvn:BWR22_08540"/>
<dbReference type="InterPro" id="IPR029062">
    <property type="entry name" value="Class_I_gatase-like"/>
</dbReference>
<dbReference type="SUPFAM" id="SSF52317">
    <property type="entry name" value="Class I glutamine amidotransferase-like"/>
    <property type="match status" value="1"/>
</dbReference>
<evidence type="ECO:0000313" key="2">
    <source>
        <dbReference type="EMBL" id="APY00362.1"/>
    </source>
</evidence>
<dbReference type="AlphaFoldDB" id="A0AAC9LP97"/>
<dbReference type="InterPro" id="IPR008969">
    <property type="entry name" value="CarboxyPept-like_regulatory"/>
</dbReference>
<organism evidence="2 3">
    <name type="scientific">Lacinutrix venerupis</name>
    <dbReference type="NCBI Taxonomy" id="1486034"/>
    <lineage>
        <taxon>Bacteria</taxon>
        <taxon>Pseudomonadati</taxon>
        <taxon>Bacteroidota</taxon>
        <taxon>Flavobacteriia</taxon>
        <taxon>Flavobacteriales</taxon>
        <taxon>Flavobacteriaceae</taxon>
        <taxon>Lacinutrix</taxon>
    </lineage>
</organism>
<proteinExistence type="predicted"/>
<evidence type="ECO:0008006" key="4">
    <source>
        <dbReference type="Google" id="ProtNLM"/>
    </source>
</evidence>
<sequence>MKPIILSAFILLFLFSCSKDEAPDAIPESINISGKLLAPNNQDPIVNARVSAMQNNILKAETTTDAQGNFTIALEKGEYTLNLAKGLFTTQKQIVVEQETTLDNYKIETLPNIGVITGSFDNIESVLYGIGLVNPITNEPLFDIIDGITTNKNSHISNQEHLHGLNKSSDLESRNPILDPNVSFSYTDLMSDPTLLASYDILFINCSSHSDNPTYEQNLMDYVNNGGFLYVTDWSSSLLNTVTNNDTDYLSFYTPRRSGQSLSTTATILDGNLSAWLLLNFGISINDTVFIDEFLGSWQVVDSYDPTTTISWLNGVVDYRDNNNVTVTENKDLAFTFLLGQGAVFYSSFHTENDEFDFTTTDRIMEYLVFEMTAIE</sequence>
<feature type="chain" id="PRO_5041996439" description="Carboxypeptidase family protein" evidence="1">
    <location>
        <begin position="22"/>
        <end position="376"/>
    </location>
</feature>
<evidence type="ECO:0000313" key="3">
    <source>
        <dbReference type="Proteomes" id="UP000187506"/>
    </source>
</evidence>
<dbReference type="RefSeq" id="WP_076733268.1">
    <property type="nucleotide sequence ID" value="NZ_CP019352.1"/>
</dbReference>
<dbReference type="EMBL" id="CP019352">
    <property type="protein sequence ID" value="APY00362.1"/>
    <property type="molecule type" value="Genomic_DNA"/>
</dbReference>
<reference evidence="2 3" key="1">
    <citation type="submission" date="2017-01" db="EMBL/GenBank/DDBJ databases">
        <title>Complete genome of Lacinutrix venerupis DOK2-8 isolated from seawater in Dokdo.</title>
        <authorList>
            <person name="Chi W.-J."/>
            <person name="Kim J.H."/>
        </authorList>
    </citation>
    <scope>NUCLEOTIDE SEQUENCE [LARGE SCALE GENOMIC DNA]</scope>
    <source>
        <strain evidence="2 3">DOK2-8</strain>
    </source>
</reference>
<dbReference type="Pfam" id="PF13620">
    <property type="entry name" value="CarboxypepD_reg"/>
    <property type="match status" value="1"/>
</dbReference>
<dbReference type="PROSITE" id="PS51257">
    <property type="entry name" value="PROKAR_LIPOPROTEIN"/>
    <property type="match status" value="1"/>
</dbReference>
<dbReference type="Gene3D" id="2.60.40.1120">
    <property type="entry name" value="Carboxypeptidase-like, regulatory domain"/>
    <property type="match status" value="1"/>
</dbReference>
<evidence type="ECO:0000256" key="1">
    <source>
        <dbReference type="SAM" id="SignalP"/>
    </source>
</evidence>
<name>A0AAC9LP97_9FLAO</name>
<keyword evidence="1" id="KW-0732">Signal</keyword>
<feature type="signal peptide" evidence="1">
    <location>
        <begin position="1"/>
        <end position="21"/>
    </location>
</feature>
<dbReference type="SUPFAM" id="SSF49464">
    <property type="entry name" value="Carboxypeptidase regulatory domain-like"/>
    <property type="match status" value="1"/>
</dbReference>
<accession>A0AAC9LP97</accession>
<gene>
    <name evidence="2" type="ORF">BWR22_08540</name>
</gene>
<dbReference type="Proteomes" id="UP000187506">
    <property type="component" value="Chromosome"/>
</dbReference>
<protein>
    <recommendedName>
        <fullName evidence="4">Carboxypeptidase family protein</fullName>
    </recommendedName>
</protein>